<dbReference type="PROSITE" id="PS50929">
    <property type="entry name" value="ABC_TM1F"/>
    <property type="match status" value="1"/>
</dbReference>
<evidence type="ECO:0000259" key="11">
    <source>
        <dbReference type="PROSITE" id="PS50893"/>
    </source>
</evidence>
<feature type="transmembrane region" description="Helical" evidence="10">
    <location>
        <begin position="96"/>
        <end position="118"/>
    </location>
</feature>
<keyword evidence="14" id="KW-1185">Reference proteome</keyword>
<dbReference type="Proteomes" id="UP000038010">
    <property type="component" value="Unassembled WGS sequence"/>
</dbReference>
<dbReference type="GO" id="GO:0140359">
    <property type="term" value="F:ABC-type transporter activity"/>
    <property type="evidence" value="ECO:0007669"/>
    <property type="project" value="InterPro"/>
</dbReference>
<feature type="transmembrane region" description="Helical" evidence="10">
    <location>
        <begin position="462"/>
        <end position="483"/>
    </location>
</feature>
<dbReference type="PROSITE" id="PS00211">
    <property type="entry name" value="ABC_TRANSPORTER_1"/>
    <property type="match status" value="1"/>
</dbReference>
<dbReference type="InterPro" id="IPR039421">
    <property type="entry name" value="Type_1_exporter"/>
</dbReference>
<evidence type="ECO:0000256" key="4">
    <source>
        <dbReference type="ARBA" id="ARBA00022741"/>
    </source>
</evidence>
<feature type="domain" description="ABC transmembrane type-1" evidence="12">
    <location>
        <begin position="320"/>
        <end position="607"/>
    </location>
</feature>
<feature type="region of interest" description="Disordered" evidence="9">
    <location>
        <begin position="238"/>
        <end position="286"/>
    </location>
</feature>
<evidence type="ECO:0000256" key="1">
    <source>
        <dbReference type="ARBA" id="ARBA00004141"/>
    </source>
</evidence>
<evidence type="ECO:0000256" key="8">
    <source>
        <dbReference type="ARBA" id="ARBA00024363"/>
    </source>
</evidence>
<dbReference type="InterPro" id="IPR003439">
    <property type="entry name" value="ABC_transporter-like_ATP-bd"/>
</dbReference>
<proteinExistence type="inferred from homology"/>
<feature type="transmembrane region" description="Helical" evidence="10">
    <location>
        <begin position="154"/>
        <end position="174"/>
    </location>
</feature>
<feature type="transmembrane region" description="Helical" evidence="10">
    <location>
        <begin position="26"/>
        <end position="45"/>
    </location>
</feature>
<dbReference type="Pfam" id="PF00664">
    <property type="entry name" value="ABC_membrane"/>
    <property type="match status" value="1"/>
</dbReference>
<dbReference type="FunFam" id="1.20.1560.10:FF:000050">
    <property type="entry name" value="Vacuolar ABC heavy metal transporter (Hmt1)"/>
    <property type="match status" value="1"/>
</dbReference>
<dbReference type="GO" id="GO:0005524">
    <property type="term" value="F:ATP binding"/>
    <property type="evidence" value="ECO:0007669"/>
    <property type="project" value="UniProtKB-KW"/>
</dbReference>
<feature type="domain" description="ABC transporter" evidence="11">
    <location>
        <begin position="641"/>
        <end position="875"/>
    </location>
</feature>
<dbReference type="RefSeq" id="XP_017997093.1">
    <property type="nucleotide sequence ID" value="XM_018143722.1"/>
</dbReference>
<dbReference type="PANTHER" id="PTHR24221">
    <property type="entry name" value="ATP-BINDING CASSETTE SUB-FAMILY B"/>
    <property type="match status" value="1"/>
</dbReference>
<keyword evidence="5" id="KW-0067">ATP-binding</keyword>
<accession>A0A0N1NZC2</accession>
<dbReference type="InterPro" id="IPR027417">
    <property type="entry name" value="P-loop_NTPase"/>
</dbReference>
<name>A0A0N1NZC2_9EURO</name>
<dbReference type="InterPro" id="IPR017871">
    <property type="entry name" value="ABC_transporter-like_CS"/>
</dbReference>
<organism evidence="13 14">
    <name type="scientific">Cyphellophora attinorum</name>
    <dbReference type="NCBI Taxonomy" id="1664694"/>
    <lineage>
        <taxon>Eukaryota</taxon>
        <taxon>Fungi</taxon>
        <taxon>Dikarya</taxon>
        <taxon>Ascomycota</taxon>
        <taxon>Pezizomycotina</taxon>
        <taxon>Eurotiomycetes</taxon>
        <taxon>Chaetothyriomycetidae</taxon>
        <taxon>Chaetothyriales</taxon>
        <taxon>Cyphellophoraceae</taxon>
        <taxon>Cyphellophora</taxon>
    </lineage>
</organism>
<comment type="caution">
    <text evidence="13">The sequence shown here is derived from an EMBL/GenBank/DDBJ whole genome shotgun (WGS) entry which is preliminary data.</text>
</comment>
<reference evidence="13 14" key="1">
    <citation type="submission" date="2015-06" db="EMBL/GenBank/DDBJ databases">
        <title>Draft genome of the ant-associated black yeast Phialophora attae CBS 131958.</title>
        <authorList>
            <person name="Moreno L.F."/>
            <person name="Stielow B.J."/>
            <person name="de Hoog S."/>
            <person name="Vicente V.A."/>
            <person name="Weiss V.A."/>
            <person name="de Vries M."/>
            <person name="Cruz L.M."/>
            <person name="Souza E.M."/>
        </authorList>
    </citation>
    <scope>NUCLEOTIDE SEQUENCE [LARGE SCALE GENOMIC DNA]</scope>
    <source>
        <strain evidence="13 14">CBS 131958</strain>
    </source>
</reference>
<dbReference type="OrthoDB" id="6500128at2759"/>
<dbReference type="Gene3D" id="1.20.1560.10">
    <property type="entry name" value="ABC transporter type 1, transmembrane domain"/>
    <property type="match status" value="1"/>
</dbReference>
<dbReference type="SUPFAM" id="SSF90123">
    <property type="entry name" value="ABC transporter transmembrane region"/>
    <property type="match status" value="1"/>
</dbReference>
<dbReference type="STRING" id="1664694.A0A0N1NZC2"/>
<keyword evidence="4" id="KW-0547">Nucleotide-binding</keyword>
<evidence type="ECO:0000256" key="3">
    <source>
        <dbReference type="ARBA" id="ARBA00022692"/>
    </source>
</evidence>
<feature type="transmembrane region" description="Helical" evidence="10">
    <location>
        <begin position="315"/>
        <end position="339"/>
    </location>
</feature>
<dbReference type="InterPro" id="IPR011527">
    <property type="entry name" value="ABC1_TM_dom"/>
</dbReference>
<evidence type="ECO:0000256" key="9">
    <source>
        <dbReference type="SAM" id="MobiDB-lite"/>
    </source>
</evidence>
<keyword evidence="3 10" id="KW-0812">Transmembrane</keyword>
<feature type="transmembrane region" description="Helical" evidence="10">
    <location>
        <begin position="554"/>
        <end position="572"/>
    </location>
</feature>
<dbReference type="FunFam" id="3.40.50.300:FF:000186">
    <property type="entry name" value="ATP-binding cassette sub-family B member 7, mitochondrial"/>
    <property type="match status" value="1"/>
</dbReference>
<dbReference type="GeneID" id="28735602"/>
<evidence type="ECO:0000313" key="14">
    <source>
        <dbReference type="Proteomes" id="UP000038010"/>
    </source>
</evidence>
<evidence type="ECO:0000256" key="2">
    <source>
        <dbReference type="ARBA" id="ARBA00022448"/>
    </source>
</evidence>
<evidence type="ECO:0000256" key="7">
    <source>
        <dbReference type="ARBA" id="ARBA00023136"/>
    </source>
</evidence>
<feature type="compositionally biased region" description="Polar residues" evidence="9">
    <location>
        <begin position="991"/>
        <end position="1007"/>
    </location>
</feature>
<evidence type="ECO:0000256" key="5">
    <source>
        <dbReference type="ARBA" id="ARBA00022840"/>
    </source>
</evidence>
<gene>
    <name evidence="13" type="ORF">AB675_3652</name>
</gene>
<dbReference type="GO" id="GO:0005774">
    <property type="term" value="C:vacuolar membrane"/>
    <property type="evidence" value="ECO:0007669"/>
    <property type="project" value="TreeGrafter"/>
</dbReference>
<evidence type="ECO:0000256" key="10">
    <source>
        <dbReference type="SAM" id="Phobius"/>
    </source>
</evidence>
<dbReference type="CDD" id="cd18583">
    <property type="entry name" value="ABC_6TM_HMT1"/>
    <property type="match status" value="1"/>
</dbReference>
<dbReference type="AlphaFoldDB" id="A0A0N1NZC2"/>
<feature type="transmembrane region" description="Helical" evidence="10">
    <location>
        <begin position="434"/>
        <end position="456"/>
    </location>
</feature>
<dbReference type="InterPro" id="IPR003593">
    <property type="entry name" value="AAA+_ATPase"/>
</dbReference>
<dbReference type="SMART" id="SM00382">
    <property type="entry name" value="AAA"/>
    <property type="match status" value="1"/>
</dbReference>
<dbReference type="EMBL" id="LFJN01000026">
    <property type="protein sequence ID" value="KPI37130.1"/>
    <property type="molecule type" value="Genomic_DNA"/>
</dbReference>
<dbReference type="Gene3D" id="3.40.50.300">
    <property type="entry name" value="P-loop containing nucleotide triphosphate hydrolases"/>
    <property type="match status" value="1"/>
</dbReference>
<keyword evidence="7 10" id="KW-0472">Membrane</keyword>
<feature type="compositionally biased region" description="Low complexity" evidence="9">
    <location>
        <begin position="917"/>
        <end position="942"/>
    </location>
</feature>
<evidence type="ECO:0000313" key="13">
    <source>
        <dbReference type="EMBL" id="KPI37130.1"/>
    </source>
</evidence>
<protein>
    <submittedName>
        <fullName evidence="13">Heavy metal tolerance protein</fullName>
    </submittedName>
</protein>
<evidence type="ECO:0000256" key="6">
    <source>
        <dbReference type="ARBA" id="ARBA00022989"/>
    </source>
</evidence>
<feature type="compositionally biased region" description="Acidic residues" evidence="9">
    <location>
        <begin position="967"/>
        <end position="977"/>
    </location>
</feature>
<sequence length="1051" mass="116386">MGGSSPLPMDIAMDTSYRIMNWSRKLYPAILLVLFIAGFVTYGIVNAPDDSSNVQIHSMKGPGGRPLPQRRKSANQVKQAAAVKDFSSAAKISFKLLQTVVVSTFVANGVFILLQCLAEREKRWWPGEASIIYVVGSFFVWSIVLISLHETKPSPTIVFLLVWLISLPLELLILGSSLKIYSVPHHEPTVGDQRGGPLRDKITPWEAIEVIVGFIRIGGLLGMSILYIIFSLTSNKTGDSDGSSSETAPLLNGGSDSAHTHTNGNAYGTPQAQESKEHQAGWAKSADPPTVTWYQYLRGFATLLPYLWPKKSLKLQALAAGCFLIMISQRVINVFVPIMTERITDALSGEDGQGVRAPWLYIALYVVFRWLQGGQGILSAARTIMWIPVEQYSYRAISTTAFEHVHGLSAEFHTGKRTGELISALNKGTSINSFLELVTFSVGPMIFDLVVAIVYLTLTFDIYLGLVVAITTVAYIYVTIRLASWRVKLRREYVAKDREMEAVKNDSLHSWDTVKYFNAEAYEFERYRVSIKEMQGCEYYVQLTLSFMNTIQGALFLFALLIACFIEAYQVAEGSQTVGRFVLLITYMSQLQQPLNYFGSYYRTVQNNLINAERMLELFKEQPIVTDKATATPMEKCKGELSFDKVTFSYDGRRDAVANLSFHCPAGTTTALVGESGGGKSTVMRLLYRYYNPSSGSLSVDGLNVEDVTIDSLRRHIGVVPQDCNMFNESLMYNLKYANQDATDEEIFKACKAASIHDRIMAFPDGYATKVGERGVRLSGGERQRVAIARTFLKNPRITLLDEATAALDTDTEEKIQESFAQLAEGRTMLIIAHRLSTIINADQILVLHNGSVVERGTHDELLATPGGRYASMWRKQSRAQKAKEEAEQLHNQARRKIEEAEAESASVSEDESDMHAGASRRTAASRNSSRPGSSRGQRAPGQKYGHKKVNFSQSSLARGVWNATEGDVEAQSENDSDPASTQALAPVNGNIPNGQQDRSGASSPGRTPQPPAERSEEEKRRREEMRRAYQANQTDEGGSKWLGGMPPGHP</sequence>
<dbReference type="GO" id="GO:0016887">
    <property type="term" value="F:ATP hydrolysis activity"/>
    <property type="evidence" value="ECO:0007669"/>
    <property type="project" value="InterPro"/>
</dbReference>
<comment type="subcellular location">
    <subcellularLocation>
        <location evidence="1">Membrane</location>
        <topology evidence="1">Multi-pass membrane protein</topology>
    </subcellularLocation>
</comment>
<keyword evidence="2" id="KW-0813">Transport</keyword>
<feature type="compositionally biased region" description="Polar residues" evidence="9">
    <location>
        <begin position="254"/>
        <end position="273"/>
    </location>
</feature>
<feature type="compositionally biased region" description="Basic and acidic residues" evidence="9">
    <location>
        <begin position="1014"/>
        <end position="1028"/>
    </location>
</feature>
<comment type="similarity">
    <text evidence="8">Belongs to the ABC transporter superfamily. ABCB family. Heavy Metal importer (TC 3.A.1.210) subfamily.</text>
</comment>
<feature type="transmembrane region" description="Helical" evidence="10">
    <location>
        <begin position="207"/>
        <end position="230"/>
    </location>
</feature>
<evidence type="ECO:0000259" key="12">
    <source>
        <dbReference type="PROSITE" id="PS50929"/>
    </source>
</evidence>
<dbReference type="SUPFAM" id="SSF52540">
    <property type="entry name" value="P-loop containing nucleoside triphosphate hydrolases"/>
    <property type="match status" value="1"/>
</dbReference>
<feature type="region of interest" description="Disordered" evidence="9">
    <location>
        <begin position="874"/>
        <end position="1051"/>
    </location>
</feature>
<feature type="transmembrane region" description="Helical" evidence="10">
    <location>
        <begin position="130"/>
        <end position="148"/>
    </location>
</feature>
<dbReference type="VEuPathDB" id="FungiDB:AB675_3652"/>
<dbReference type="PANTHER" id="PTHR24221:SF651">
    <property type="entry name" value="HEAVY METAL TOLERANCE PROTEIN"/>
    <property type="match status" value="1"/>
</dbReference>
<dbReference type="Pfam" id="PF00005">
    <property type="entry name" value="ABC_tran"/>
    <property type="match status" value="1"/>
</dbReference>
<keyword evidence="6 10" id="KW-1133">Transmembrane helix</keyword>
<feature type="compositionally biased region" description="Polar residues" evidence="9">
    <location>
        <begin position="238"/>
        <end position="247"/>
    </location>
</feature>
<dbReference type="GO" id="GO:0000041">
    <property type="term" value="P:transition metal ion transport"/>
    <property type="evidence" value="ECO:0007669"/>
    <property type="project" value="UniProtKB-ARBA"/>
</dbReference>
<dbReference type="PROSITE" id="PS50893">
    <property type="entry name" value="ABC_TRANSPORTER_2"/>
    <property type="match status" value="1"/>
</dbReference>
<dbReference type="InterPro" id="IPR036640">
    <property type="entry name" value="ABC1_TM_sf"/>
</dbReference>